<organism evidence="3 4">
    <name type="scientific">Solanum commersonii</name>
    <name type="common">Commerson's wild potato</name>
    <name type="synonym">Commerson's nightshade</name>
    <dbReference type="NCBI Taxonomy" id="4109"/>
    <lineage>
        <taxon>Eukaryota</taxon>
        <taxon>Viridiplantae</taxon>
        <taxon>Streptophyta</taxon>
        <taxon>Embryophyta</taxon>
        <taxon>Tracheophyta</taxon>
        <taxon>Spermatophyta</taxon>
        <taxon>Magnoliopsida</taxon>
        <taxon>eudicotyledons</taxon>
        <taxon>Gunneridae</taxon>
        <taxon>Pentapetalae</taxon>
        <taxon>asterids</taxon>
        <taxon>lamiids</taxon>
        <taxon>Solanales</taxon>
        <taxon>Solanaceae</taxon>
        <taxon>Solanoideae</taxon>
        <taxon>Solaneae</taxon>
        <taxon>Solanum</taxon>
    </lineage>
</organism>
<dbReference type="Pfam" id="PF14111">
    <property type="entry name" value="DUF4283"/>
    <property type="match status" value="1"/>
</dbReference>
<sequence>MGRKLGTACSHEPYCHHGYAFILNPPKIIDGRPVVVLKALEIAKQTEWNNALVVYTFGEAPAFSYMNNNIARYWKFVAVPELYNHDAGCYIVKFQNQNDRDEVLFTALTLLILPDLPLNYWGAETLSKIASRLGKPLFADACTAKQKRLSYARVLVEMNITQNLPKEVEIVDPAGRTFVQNIKYDWKPLFCKKCTRFGHTCSVDEGRNIQPPNRRGQAERVSPRQGRRNQVQKWIPRPGKTNDTCLPPHIDGTDDMNKHDQNKEPHKAMSI</sequence>
<gene>
    <name evidence="3" type="ORF">H5410_018480</name>
</gene>
<proteinExistence type="predicted"/>
<comment type="caution">
    <text evidence="3">The sequence shown here is derived from an EMBL/GenBank/DDBJ whole genome shotgun (WGS) entry which is preliminary data.</text>
</comment>
<feature type="domain" description="DUF4283" evidence="2">
    <location>
        <begin position="46"/>
        <end position="106"/>
    </location>
</feature>
<name>A0A9J6A2J6_SOLCO</name>
<reference evidence="3 4" key="1">
    <citation type="submission" date="2020-09" db="EMBL/GenBank/DDBJ databases">
        <title>De no assembly of potato wild relative species, Solanum commersonii.</title>
        <authorList>
            <person name="Cho K."/>
        </authorList>
    </citation>
    <scope>NUCLEOTIDE SEQUENCE [LARGE SCALE GENOMIC DNA]</scope>
    <source>
        <strain evidence="3">LZ3.2</strain>
        <tissue evidence="3">Leaf</tissue>
    </source>
</reference>
<evidence type="ECO:0000256" key="1">
    <source>
        <dbReference type="SAM" id="MobiDB-lite"/>
    </source>
</evidence>
<evidence type="ECO:0000313" key="4">
    <source>
        <dbReference type="Proteomes" id="UP000824120"/>
    </source>
</evidence>
<dbReference type="Proteomes" id="UP000824120">
    <property type="component" value="Chromosome 3"/>
</dbReference>
<dbReference type="InterPro" id="IPR025558">
    <property type="entry name" value="DUF4283"/>
</dbReference>
<dbReference type="PANTHER" id="PTHR33233">
    <property type="entry name" value="ENDONUCLEASE/EXONUCLEASE/PHOSPHATASE"/>
    <property type="match status" value="1"/>
</dbReference>
<dbReference type="AlphaFoldDB" id="A0A9J6A2J6"/>
<feature type="compositionally biased region" description="Basic and acidic residues" evidence="1">
    <location>
        <begin position="251"/>
        <end position="271"/>
    </location>
</feature>
<accession>A0A9J6A2J6</accession>
<keyword evidence="4" id="KW-1185">Reference proteome</keyword>
<dbReference type="EMBL" id="JACXVP010000003">
    <property type="protein sequence ID" value="KAG5618656.1"/>
    <property type="molecule type" value="Genomic_DNA"/>
</dbReference>
<feature type="region of interest" description="Disordered" evidence="1">
    <location>
        <begin position="204"/>
        <end position="271"/>
    </location>
</feature>
<dbReference type="PANTHER" id="PTHR33233:SF17">
    <property type="entry name" value="DUF4283 DOMAIN-CONTAINING PROTEIN"/>
    <property type="match status" value="1"/>
</dbReference>
<protein>
    <recommendedName>
        <fullName evidence="2">DUF4283 domain-containing protein</fullName>
    </recommendedName>
</protein>
<evidence type="ECO:0000313" key="3">
    <source>
        <dbReference type="EMBL" id="KAG5618656.1"/>
    </source>
</evidence>
<evidence type="ECO:0000259" key="2">
    <source>
        <dbReference type="Pfam" id="PF14111"/>
    </source>
</evidence>
<dbReference type="OrthoDB" id="1939300at2759"/>